<keyword evidence="5 12" id="KW-0349">Heme</keyword>
<feature type="transmembrane region" description="Helical" evidence="12">
    <location>
        <begin position="95"/>
        <end position="119"/>
    </location>
</feature>
<protein>
    <submittedName>
        <fullName evidence="13">Cytochrome ubiquinol oxidase subunit I</fullName>
    </submittedName>
</protein>
<gene>
    <name evidence="13" type="ORF">DQK91_11075</name>
</gene>
<evidence type="ECO:0000313" key="14">
    <source>
        <dbReference type="Proteomes" id="UP000434052"/>
    </source>
</evidence>
<dbReference type="OrthoDB" id="9807042at2"/>
<evidence type="ECO:0000256" key="12">
    <source>
        <dbReference type="PIRNR" id="PIRNR006446"/>
    </source>
</evidence>
<dbReference type="PANTHER" id="PTHR30365">
    <property type="entry name" value="CYTOCHROME D UBIQUINOL OXIDASE"/>
    <property type="match status" value="1"/>
</dbReference>
<keyword evidence="10 12" id="KW-0408">Iron</keyword>
<evidence type="ECO:0000256" key="8">
    <source>
        <dbReference type="ARBA" id="ARBA00022982"/>
    </source>
</evidence>
<dbReference type="PANTHER" id="PTHR30365:SF14">
    <property type="entry name" value="CYTOCHROME BD MENAQUINOL OXIDASE SUBUNIT I-RELATED"/>
    <property type="match status" value="1"/>
</dbReference>
<keyword evidence="7 12" id="KW-0479">Metal-binding</keyword>
<keyword evidence="3 12" id="KW-0813">Transport</keyword>
<dbReference type="GO" id="GO:0019646">
    <property type="term" value="P:aerobic electron transport chain"/>
    <property type="evidence" value="ECO:0007669"/>
    <property type="project" value="InterPro"/>
</dbReference>
<evidence type="ECO:0000313" key="13">
    <source>
        <dbReference type="EMBL" id="TVM33753.1"/>
    </source>
</evidence>
<keyword evidence="6 12" id="KW-0812">Transmembrane</keyword>
<proteinExistence type="inferred from homology"/>
<dbReference type="Proteomes" id="UP000434052">
    <property type="component" value="Unassembled WGS sequence"/>
</dbReference>
<feature type="transmembrane region" description="Helical" evidence="12">
    <location>
        <begin position="370"/>
        <end position="388"/>
    </location>
</feature>
<dbReference type="Pfam" id="PF01654">
    <property type="entry name" value="Cyt_bd_oxida_I"/>
    <property type="match status" value="1"/>
</dbReference>
<feature type="transmembrane region" description="Helical" evidence="12">
    <location>
        <begin position="325"/>
        <end position="349"/>
    </location>
</feature>
<evidence type="ECO:0000256" key="1">
    <source>
        <dbReference type="ARBA" id="ARBA00004651"/>
    </source>
</evidence>
<keyword evidence="8 12" id="KW-0249">Electron transport</keyword>
<organism evidence="13 14">
    <name type="scientific">Oceanidesulfovibrio marinus</name>
    <dbReference type="NCBI Taxonomy" id="370038"/>
    <lineage>
        <taxon>Bacteria</taxon>
        <taxon>Pseudomonadati</taxon>
        <taxon>Thermodesulfobacteriota</taxon>
        <taxon>Desulfovibrionia</taxon>
        <taxon>Desulfovibrionales</taxon>
        <taxon>Desulfovibrionaceae</taxon>
        <taxon>Oceanidesulfovibrio</taxon>
    </lineage>
</organism>
<evidence type="ECO:0000256" key="2">
    <source>
        <dbReference type="ARBA" id="ARBA00009819"/>
    </source>
</evidence>
<dbReference type="GO" id="GO:0070069">
    <property type="term" value="C:cytochrome complex"/>
    <property type="evidence" value="ECO:0007669"/>
    <property type="project" value="UniProtKB-UniRule"/>
</dbReference>
<dbReference type="AlphaFoldDB" id="A0A6P1ZHK6"/>
<keyword evidence="9 12" id="KW-1133">Transmembrane helix</keyword>
<feature type="transmembrane region" description="Helical" evidence="12">
    <location>
        <begin position="218"/>
        <end position="239"/>
    </location>
</feature>
<dbReference type="GO" id="GO:0020037">
    <property type="term" value="F:heme binding"/>
    <property type="evidence" value="ECO:0007669"/>
    <property type="project" value="TreeGrafter"/>
</dbReference>
<feature type="transmembrane region" description="Helical" evidence="12">
    <location>
        <begin position="56"/>
        <end position="75"/>
    </location>
</feature>
<reference evidence="13 14" key="1">
    <citation type="submission" date="2018-06" db="EMBL/GenBank/DDBJ databases">
        <title>Complete genome of Desulfovibrio marinus P48SEP.</title>
        <authorList>
            <person name="Crispim J.S."/>
            <person name="Vidigal P.M.P."/>
            <person name="Silva L.C.F."/>
            <person name="Araujo L.C."/>
            <person name="Laguardia C.N."/>
            <person name="Dias R.S."/>
            <person name="Sousa M.P."/>
            <person name="Paula S.O."/>
            <person name="Silva C."/>
        </authorList>
    </citation>
    <scope>NUCLEOTIDE SEQUENCE [LARGE SCALE GENOMIC DNA]</scope>
    <source>
        <strain evidence="13 14">P48SEP</strain>
    </source>
</reference>
<dbReference type="EMBL" id="QMIF01000006">
    <property type="protein sequence ID" value="TVM33753.1"/>
    <property type="molecule type" value="Genomic_DNA"/>
</dbReference>
<dbReference type="InterPro" id="IPR002585">
    <property type="entry name" value="Cyt-d_ubiquinol_oxidase_su_1"/>
</dbReference>
<dbReference type="RefSeq" id="WP_144305420.1">
    <property type="nucleotide sequence ID" value="NZ_QMIF01000006.1"/>
</dbReference>
<sequence>MEHLLTDHILLSRIQFALTTMFHIIWPALTIGLSIFIFAAELAWVKTGNIEWRRQARFWTKFFLLAFAMGVISGVPLEFQFGTNWSRFSVASGNFLGQILSVETMSGFMLESIFLYFMVAGWKRLSPGMHLFSTGMVALGASISAFWIMVANSWMQTPSGGGRMVDGVYQVTDRLAAIFNPDIFASFPHMWLACLTSTAFIICGVSAWHILRHRHSEFYLRAFKAGVAAALFFSLLQAFTGDLSGRTVARYQPAKLAATEAFWETNKPGEGAAWSIFAWPDTEAERNYVELRIPFVLSILATHDPFGRVTGLKDIPEDERPPITLIFYSFRIMVFTGTLMIIVALWAVWTWYKGRLTPIHAARQRKLMKFFIWLAPFSIIAIWTGWIMREVGRQPWIIYGLLRTDDASSPLTAGAVSISLGYFALAAVFFITLFCVFSVRILRKGPETDQAPDEPESGRPT</sequence>
<dbReference type="PIRSF" id="PIRSF006446">
    <property type="entry name" value="Cyt_quinol_oxidase_1"/>
    <property type="match status" value="1"/>
</dbReference>
<comment type="subcellular location">
    <subcellularLocation>
        <location evidence="1">Cell membrane</location>
        <topology evidence="1">Multi-pass membrane protein</topology>
    </subcellularLocation>
</comment>
<evidence type="ECO:0000256" key="6">
    <source>
        <dbReference type="ARBA" id="ARBA00022692"/>
    </source>
</evidence>
<feature type="transmembrane region" description="Helical" evidence="12">
    <location>
        <begin position="131"/>
        <end position="150"/>
    </location>
</feature>
<accession>A0A6P1ZHK6</accession>
<feature type="transmembrane region" description="Helical" evidence="12">
    <location>
        <begin position="411"/>
        <end position="437"/>
    </location>
</feature>
<name>A0A6P1ZHK6_9BACT</name>
<evidence type="ECO:0000256" key="3">
    <source>
        <dbReference type="ARBA" id="ARBA00022448"/>
    </source>
</evidence>
<dbReference type="GO" id="GO:0005886">
    <property type="term" value="C:plasma membrane"/>
    <property type="evidence" value="ECO:0007669"/>
    <property type="project" value="UniProtKB-SubCell"/>
</dbReference>
<evidence type="ECO:0000256" key="5">
    <source>
        <dbReference type="ARBA" id="ARBA00022617"/>
    </source>
</evidence>
<keyword evidence="11 12" id="KW-0472">Membrane</keyword>
<evidence type="ECO:0000256" key="11">
    <source>
        <dbReference type="ARBA" id="ARBA00023136"/>
    </source>
</evidence>
<feature type="transmembrane region" description="Helical" evidence="12">
    <location>
        <begin position="20"/>
        <end position="44"/>
    </location>
</feature>
<evidence type="ECO:0000256" key="9">
    <source>
        <dbReference type="ARBA" id="ARBA00022989"/>
    </source>
</evidence>
<evidence type="ECO:0000256" key="10">
    <source>
        <dbReference type="ARBA" id="ARBA00023004"/>
    </source>
</evidence>
<dbReference type="GO" id="GO:0046872">
    <property type="term" value="F:metal ion binding"/>
    <property type="evidence" value="ECO:0007669"/>
    <property type="project" value="UniProtKB-UniRule"/>
</dbReference>
<comment type="caution">
    <text evidence="13">The sequence shown here is derived from an EMBL/GenBank/DDBJ whole genome shotgun (WGS) entry which is preliminary data.</text>
</comment>
<comment type="similarity">
    <text evidence="2 12">Belongs to the cytochrome ubiquinol oxidase subunit 1 family.</text>
</comment>
<keyword evidence="4 12" id="KW-1003">Cell membrane</keyword>
<feature type="transmembrane region" description="Helical" evidence="12">
    <location>
        <begin position="190"/>
        <end position="211"/>
    </location>
</feature>
<evidence type="ECO:0000256" key="7">
    <source>
        <dbReference type="ARBA" id="ARBA00022723"/>
    </source>
</evidence>
<dbReference type="GO" id="GO:0009055">
    <property type="term" value="F:electron transfer activity"/>
    <property type="evidence" value="ECO:0007669"/>
    <property type="project" value="UniProtKB-UniRule"/>
</dbReference>
<dbReference type="GO" id="GO:0016682">
    <property type="term" value="F:oxidoreductase activity, acting on diphenols and related substances as donors, oxygen as acceptor"/>
    <property type="evidence" value="ECO:0007669"/>
    <property type="project" value="TreeGrafter"/>
</dbReference>
<evidence type="ECO:0000256" key="4">
    <source>
        <dbReference type="ARBA" id="ARBA00022475"/>
    </source>
</evidence>